<evidence type="ECO:0000256" key="1">
    <source>
        <dbReference type="ARBA" id="ARBA00022801"/>
    </source>
</evidence>
<dbReference type="SUPFAM" id="SSF81606">
    <property type="entry name" value="PP2C-like"/>
    <property type="match status" value="1"/>
</dbReference>
<feature type="domain" description="PPM-type phosphatase" evidence="3">
    <location>
        <begin position="123"/>
        <end position="346"/>
    </location>
</feature>
<dbReference type="Proteomes" id="UP000653644">
    <property type="component" value="Unassembled WGS sequence"/>
</dbReference>
<evidence type="ECO:0000313" key="4">
    <source>
        <dbReference type="EMBL" id="GHA16142.1"/>
    </source>
</evidence>
<reference evidence="5" key="1">
    <citation type="journal article" date="2019" name="Int. J. Syst. Evol. Microbiol.">
        <title>The Global Catalogue of Microorganisms (GCM) 10K type strain sequencing project: providing services to taxonomists for standard genome sequencing and annotation.</title>
        <authorList>
            <consortium name="The Broad Institute Genomics Platform"/>
            <consortium name="The Broad Institute Genome Sequencing Center for Infectious Disease"/>
            <person name="Wu L."/>
            <person name="Ma J."/>
        </authorList>
    </citation>
    <scope>NUCLEOTIDE SEQUENCE [LARGE SCALE GENOMIC DNA]</scope>
    <source>
        <strain evidence="5">JCM 4733</strain>
    </source>
</reference>
<dbReference type="PANTHER" id="PTHR43156">
    <property type="entry name" value="STAGE II SPORULATION PROTEIN E-RELATED"/>
    <property type="match status" value="1"/>
</dbReference>
<dbReference type="InterPro" id="IPR052016">
    <property type="entry name" value="Bact_Sigma-Reg"/>
</dbReference>
<feature type="transmembrane region" description="Helical" evidence="2">
    <location>
        <begin position="40"/>
        <end position="58"/>
    </location>
</feature>
<accession>A0ABQ3CIK3</accession>
<evidence type="ECO:0000259" key="3">
    <source>
        <dbReference type="SMART" id="SM00331"/>
    </source>
</evidence>
<organism evidence="4 5">
    <name type="scientific">Streptomyces canarius</name>
    <dbReference type="NCBI Taxonomy" id="285453"/>
    <lineage>
        <taxon>Bacteria</taxon>
        <taxon>Bacillati</taxon>
        <taxon>Actinomycetota</taxon>
        <taxon>Actinomycetes</taxon>
        <taxon>Kitasatosporales</taxon>
        <taxon>Streptomycetaceae</taxon>
        <taxon>Streptomyces</taxon>
    </lineage>
</organism>
<dbReference type="EMBL" id="BMVN01000005">
    <property type="protein sequence ID" value="GHA16142.1"/>
    <property type="molecule type" value="Genomic_DNA"/>
</dbReference>
<dbReference type="Pfam" id="PF07228">
    <property type="entry name" value="SpoIIE"/>
    <property type="match status" value="1"/>
</dbReference>
<dbReference type="InterPro" id="IPR036457">
    <property type="entry name" value="PPM-type-like_dom_sf"/>
</dbReference>
<comment type="caution">
    <text evidence="4">The sequence shown here is derived from an EMBL/GenBank/DDBJ whole genome shotgun (WGS) entry which is preliminary data.</text>
</comment>
<keyword evidence="2" id="KW-0812">Transmembrane</keyword>
<gene>
    <name evidence="4" type="ORF">GCM10010345_21250</name>
</gene>
<feature type="transmembrane region" description="Helical" evidence="2">
    <location>
        <begin position="70"/>
        <end position="90"/>
    </location>
</feature>
<keyword evidence="2" id="KW-0472">Membrane</keyword>
<proteinExistence type="predicted"/>
<dbReference type="SMART" id="SM00331">
    <property type="entry name" value="PP2C_SIG"/>
    <property type="match status" value="1"/>
</dbReference>
<keyword evidence="5" id="KW-1185">Reference proteome</keyword>
<keyword evidence="2" id="KW-1133">Transmembrane helix</keyword>
<name>A0ABQ3CIK3_9ACTN</name>
<evidence type="ECO:0000313" key="5">
    <source>
        <dbReference type="Proteomes" id="UP000653644"/>
    </source>
</evidence>
<dbReference type="InterPro" id="IPR001932">
    <property type="entry name" value="PPM-type_phosphatase-like_dom"/>
</dbReference>
<evidence type="ECO:0000256" key="2">
    <source>
        <dbReference type="SAM" id="Phobius"/>
    </source>
</evidence>
<dbReference type="PANTHER" id="PTHR43156:SF2">
    <property type="entry name" value="STAGE II SPORULATION PROTEIN E"/>
    <property type="match status" value="1"/>
</dbReference>
<sequence>MALPLLLIAAITLAASFAPLAVHLSPLLVAAPTFTAAVAQTRYTVVMALAASAAVVLADWHDGLVRSPLLPVHVGALLAVSASVIAARALHDRDLRELTQVRAVSEATQRVLLRPLPRRLGSLRVASAYRATTAHAQVGGDLYAAARTGRATRILIGDVRGKGLPALEDASALLGAFREAAHQHTTLPELAAALERSVRRHLDEIAEFASDSAERFITALLVELPDGEETVRIVSCGHPPPLVNRRGPVTALCVTRPAPPLGLAGSTAEEFPLATFAFSPGDTLLLYTDGLIEARDATGSFYPVLERAAAWAWQCPHGLLQDIGKDLRSYAGRHLDDDLAMVAVHSPARSCHVPATLTGPAPEATA</sequence>
<keyword evidence="1" id="KW-0378">Hydrolase</keyword>
<protein>
    <recommendedName>
        <fullName evidence="3">PPM-type phosphatase domain-containing protein</fullName>
    </recommendedName>
</protein>
<dbReference type="Gene3D" id="3.60.40.10">
    <property type="entry name" value="PPM-type phosphatase domain"/>
    <property type="match status" value="1"/>
</dbReference>